<dbReference type="EMBL" id="MFKF01000075">
    <property type="protein sequence ID" value="OGG55486.1"/>
    <property type="molecule type" value="Genomic_DNA"/>
</dbReference>
<keyword evidence="1" id="KW-1133">Transmembrane helix</keyword>
<dbReference type="Proteomes" id="UP000178606">
    <property type="component" value="Unassembled WGS sequence"/>
</dbReference>
<evidence type="ECO:0000256" key="1">
    <source>
        <dbReference type="SAM" id="Phobius"/>
    </source>
</evidence>
<sequence>MFSRLVQKELLHHLLDFRFIAVFALCALLSVLSVYAGTRTYLYQLQEYNTISERNQRYAESFRRSRSVYWLKEFGFSWSRRPEALSTVVYGLSGPPRA</sequence>
<comment type="caution">
    <text evidence="2">The sequence shown here is derived from an EMBL/GenBank/DDBJ whole genome shotgun (WGS) entry which is preliminary data.</text>
</comment>
<reference evidence="2 3" key="1">
    <citation type="journal article" date="2016" name="Nat. Commun.">
        <title>Thousands of microbial genomes shed light on interconnected biogeochemical processes in an aquifer system.</title>
        <authorList>
            <person name="Anantharaman K."/>
            <person name="Brown C.T."/>
            <person name="Hug L.A."/>
            <person name="Sharon I."/>
            <person name="Castelle C.J."/>
            <person name="Probst A.J."/>
            <person name="Thomas B.C."/>
            <person name="Singh A."/>
            <person name="Wilkins M.J."/>
            <person name="Karaoz U."/>
            <person name="Brodie E.L."/>
            <person name="Williams K.H."/>
            <person name="Hubbard S.S."/>
            <person name="Banfield J.F."/>
        </authorList>
    </citation>
    <scope>NUCLEOTIDE SEQUENCE [LARGE SCALE GENOMIC DNA]</scope>
    <source>
        <strain evidence="3">RIFCSPLOWO2_12_FULL_64_10</strain>
    </source>
</reference>
<protein>
    <recommendedName>
        <fullName evidence="4">ABC transporter permease</fullName>
    </recommendedName>
</protein>
<keyword evidence="1" id="KW-0472">Membrane</keyword>
<evidence type="ECO:0008006" key="4">
    <source>
        <dbReference type="Google" id="ProtNLM"/>
    </source>
</evidence>
<gene>
    <name evidence="2" type="ORF">A3F84_18745</name>
</gene>
<proteinExistence type="predicted"/>
<name>A0A1F6D231_HANXR</name>
<organism evidence="2 3">
    <name type="scientific">Handelsmanbacteria sp. (strain RIFCSPLOWO2_12_FULL_64_10)</name>
    <dbReference type="NCBI Taxonomy" id="1817868"/>
    <lineage>
        <taxon>Bacteria</taxon>
        <taxon>Candidatus Handelsmaniibacteriota</taxon>
    </lineage>
</organism>
<evidence type="ECO:0000313" key="2">
    <source>
        <dbReference type="EMBL" id="OGG55486.1"/>
    </source>
</evidence>
<dbReference type="AlphaFoldDB" id="A0A1F6D231"/>
<accession>A0A1F6D231</accession>
<evidence type="ECO:0000313" key="3">
    <source>
        <dbReference type="Proteomes" id="UP000178606"/>
    </source>
</evidence>
<feature type="transmembrane region" description="Helical" evidence="1">
    <location>
        <begin position="20"/>
        <end position="38"/>
    </location>
</feature>
<keyword evidence="1" id="KW-0812">Transmembrane</keyword>